<dbReference type="GO" id="GO:0016787">
    <property type="term" value="F:hydrolase activity"/>
    <property type="evidence" value="ECO:0007669"/>
    <property type="project" value="UniProtKB-KW"/>
</dbReference>
<sequence length="197" mass="22344">MRKVKEEVECQLQWFIDNVGSVPTHIDGHQHVHVLPQVCAILCKVMKKFGICWTRVPVEINLEECVWIKEPVKNFNKFVMADAENSKSTFSNYGIRFSSHFIGFSTMGKDMTISRLEQAIKNVFTKDSEEVCELMVHPGYKSIIGCGGCGEGPDLFACSDGREHELETLKSPTLQEYLKSNNIRVCSFQELNLVSHP</sequence>
<dbReference type="GO" id="GO:0046872">
    <property type="term" value="F:metal ion binding"/>
    <property type="evidence" value="ECO:0007669"/>
    <property type="project" value="UniProtKB-KW"/>
</dbReference>
<dbReference type="OrthoDB" id="8908051at2759"/>
<dbReference type="PANTHER" id="PTHR31609:SF1">
    <property type="entry name" value="CARBOHYDRATE DEACETYLASE"/>
    <property type="match status" value="1"/>
</dbReference>
<accession>A0A2B4RKE6</accession>
<dbReference type="InterPro" id="IPR011330">
    <property type="entry name" value="Glyco_hydro/deAcase_b/a-brl"/>
</dbReference>
<dbReference type="EMBL" id="LSMT01000483">
    <property type="protein sequence ID" value="PFX17279.1"/>
    <property type="molecule type" value="Genomic_DNA"/>
</dbReference>
<evidence type="ECO:0000256" key="7">
    <source>
        <dbReference type="ARBA" id="ARBA00022842"/>
    </source>
</evidence>
<gene>
    <name evidence="9" type="primary">Ydjc</name>
    <name evidence="9" type="ORF">AWC38_SpisGene18389</name>
</gene>
<dbReference type="PANTHER" id="PTHR31609">
    <property type="entry name" value="YDJC DEACETYLASE FAMILY MEMBER"/>
    <property type="match status" value="1"/>
</dbReference>
<evidence type="ECO:0000256" key="6">
    <source>
        <dbReference type="ARBA" id="ARBA00022801"/>
    </source>
</evidence>
<dbReference type="GO" id="GO:0005975">
    <property type="term" value="P:carbohydrate metabolic process"/>
    <property type="evidence" value="ECO:0007669"/>
    <property type="project" value="InterPro"/>
</dbReference>
<dbReference type="Gene3D" id="3.20.20.370">
    <property type="entry name" value="Glycoside hydrolase/deacetylase"/>
    <property type="match status" value="1"/>
</dbReference>
<comment type="similarity">
    <text evidence="3">Belongs to the YdjC deacetylase family.</text>
</comment>
<evidence type="ECO:0000313" key="10">
    <source>
        <dbReference type="Proteomes" id="UP000225706"/>
    </source>
</evidence>
<organism evidence="9 10">
    <name type="scientific">Stylophora pistillata</name>
    <name type="common">Smooth cauliflower coral</name>
    <dbReference type="NCBI Taxonomy" id="50429"/>
    <lineage>
        <taxon>Eukaryota</taxon>
        <taxon>Metazoa</taxon>
        <taxon>Cnidaria</taxon>
        <taxon>Anthozoa</taxon>
        <taxon>Hexacorallia</taxon>
        <taxon>Scleractinia</taxon>
        <taxon>Astrocoeniina</taxon>
        <taxon>Pocilloporidae</taxon>
        <taxon>Stylophora</taxon>
    </lineage>
</organism>
<dbReference type="AlphaFoldDB" id="A0A2B4RKE6"/>
<keyword evidence="6" id="KW-0378">Hydrolase</keyword>
<evidence type="ECO:0000256" key="1">
    <source>
        <dbReference type="ARBA" id="ARBA00001946"/>
    </source>
</evidence>
<evidence type="ECO:0000256" key="4">
    <source>
        <dbReference type="ARBA" id="ARBA00018477"/>
    </source>
</evidence>
<proteinExistence type="inferred from homology"/>
<dbReference type="SUPFAM" id="SSF88713">
    <property type="entry name" value="Glycoside hydrolase/deacetylase"/>
    <property type="match status" value="1"/>
</dbReference>
<dbReference type="Pfam" id="PF04794">
    <property type="entry name" value="YdjC"/>
    <property type="match status" value="1"/>
</dbReference>
<evidence type="ECO:0000256" key="8">
    <source>
        <dbReference type="ARBA" id="ARBA00023277"/>
    </source>
</evidence>
<evidence type="ECO:0000256" key="3">
    <source>
        <dbReference type="ARBA" id="ARBA00008843"/>
    </source>
</evidence>
<evidence type="ECO:0000256" key="5">
    <source>
        <dbReference type="ARBA" id="ARBA00022723"/>
    </source>
</evidence>
<keyword evidence="8" id="KW-0119">Carbohydrate metabolism</keyword>
<dbReference type="InterPro" id="IPR006879">
    <property type="entry name" value="YdjC-like"/>
</dbReference>
<comment type="function">
    <text evidence="2">Probably catalyzes the deacetylation of acetylated carbohydrates an important step in the degradation of oligosaccharides.</text>
</comment>
<protein>
    <recommendedName>
        <fullName evidence="4">Carbohydrate deacetylase</fullName>
    </recommendedName>
</protein>
<comment type="caution">
    <text evidence="9">The sequence shown here is derived from an EMBL/GenBank/DDBJ whole genome shotgun (WGS) entry which is preliminary data.</text>
</comment>
<dbReference type="STRING" id="50429.A0A2B4RKE6"/>
<name>A0A2B4RKE6_STYPI</name>
<keyword evidence="10" id="KW-1185">Reference proteome</keyword>
<evidence type="ECO:0000313" key="9">
    <source>
        <dbReference type="EMBL" id="PFX17279.1"/>
    </source>
</evidence>
<evidence type="ECO:0000256" key="2">
    <source>
        <dbReference type="ARBA" id="ARBA00003451"/>
    </source>
</evidence>
<dbReference type="GO" id="GO:0019213">
    <property type="term" value="F:deacetylase activity"/>
    <property type="evidence" value="ECO:0007669"/>
    <property type="project" value="TreeGrafter"/>
</dbReference>
<keyword evidence="5" id="KW-0479">Metal-binding</keyword>
<dbReference type="Proteomes" id="UP000225706">
    <property type="component" value="Unassembled WGS sequence"/>
</dbReference>
<comment type="cofactor">
    <cofactor evidence="1">
        <name>Mg(2+)</name>
        <dbReference type="ChEBI" id="CHEBI:18420"/>
    </cofactor>
</comment>
<keyword evidence="7" id="KW-0460">Magnesium</keyword>
<reference evidence="10" key="1">
    <citation type="journal article" date="2017" name="bioRxiv">
        <title>Comparative analysis of the genomes of Stylophora pistillata and Acropora digitifera provides evidence for extensive differences between species of corals.</title>
        <authorList>
            <person name="Voolstra C.R."/>
            <person name="Li Y."/>
            <person name="Liew Y.J."/>
            <person name="Baumgarten S."/>
            <person name="Zoccola D."/>
            <person name="Flot J.-F."/>
            <person name="Tambutte S."/>
            <person name="Allemand D."/>
            <person name="Aranda M."/>
        </authorList>
    </citation>
    <scope>NUCLEOTIDE SEQUENCE [LARGE SCALE GENOMIC DNA]</scope>
</reference>